<dbReference type="AlphaFoldDB" id="A0A0G2GWH9"/>
<dbReference type="GO" id="GO:0016491">
    <property type="term" value="F:oxidoreductase activity"/>
    <property type="evidence" value="ECO:0007669"/>
    <property type="project" value="UniProtKB-KW"/>
</dbReference>
<reference evidence="4 5" key="1">
    <citation type="submission" date="2015-05" db="EMBL/GenBank/DDBJ databases">
        <title>Distinctive expansion of gene families associated with plant cell wall degradation and secondary metabolism in the genomes of grapevine trunk pathogens.</title>
        <authorList>
            <person name="Lawrence D.P."/>
            <person name="Travadon R."/>
            <person name="Rolshausen P.E."/>
            <person name="Baumgartner K."/>
        </authorList>
    </citation>
    <scope>NUCLEOTIDE SEQUENCE [LARGE SCALE GENOMIC DNA]</scope>
    <source>
        <strain evidence="4">UCRPC4</strain>
    </source>
</reference>
<dbReference type="PANTHER" id="PTHR24320:SF283">
    <property type="entry name" value="RETINOL DEHYDROGENASE 11"/>
    <property type="match status" value="1"/>
</dbReference>
<dbReference type="OrthoDB" id="191139at2759"/>
<dbReference type="Proteomes" id="UP000053317">
    <property type="component" value="Unassembled WGS sequence"/>
</dbReference>
<keyword evidence="2" id="KW-0521">NADP</keyword>
<evidence type="ECO:0000313" key="5">
    <source>
        <dbReference type="Proteomes" id="UP000053317"/>
    </source>
</evidence>
<evidence type="ECO:0000256" key="1">
    <source>
        <dbReference type="ARBA" id="ARBA00006484"/>
    </source>
</evidence>
<organism evidence="4 5">
    <name type="scientific">Phaeomoniella chlamydospora</name>
    <name type="common">Phaeoacremonium chlamydosporum</name>
    <dbReference type="NCBI Taxonomy" id="158046"/>
    <lineage>
        <taxon>Eukaryota</taxon>
        <taxon>Fungi</taxon>
        <taxon>Dikarya</taxon>
        <taxon>Ascomycota</taxon>
        <taxon>Pezizomycotina</taxon>
        <taxon>Eurotiomycetes</taxon>
        <taxon>Chaetothyriomycetidae</taxon>
        <taxon>Phaeomoniellales</taxon>
        <taxon>Phaeomoniellaceae</taxon>
        <taxon>Phaeomoniella</taxon>
    </lineage>
</organism>
<dbReference type="Gene3D" id="3.40.50.720">
    <property type="entry name" value="NAD(P)-binding Rossmann-like Domain"/>
    <property type="match status" value="1"/>
</dbReference>
<evidence type="ECO:0000256" key="2">
    <source>
        <dbReference type="ARBA" id="ARBA00022857"/>
    </source>
</evidence>
<dbReference type="InterPro" id="IPR036291">
    <property type="entry name" value="NAD(P)-bd_dom_sf"/>
</dbReference>
<sequence>MASHPQFKDSTEAAEVAGTFASSVKDKIVLITGVSPNSIGEGTAKALASHSPTRLILASRSVSKIEAVISSLKSTFPSSSTVYQILEMDLSDLDSVRAAASSILHDQEIPHINLLINNAGIMLIPARTLSPCGQEIHLTTNHISHFLLTNLLLPKLLAAGPDTRILNLTSSGHNFSPFRFTDPTFLHPLSSLPPSEVPDLNLVRSIFGPEQTDMLLHSTNPSSYHPALAYAQSKTANILFSLQLNLLPRLQKSGIRSYAVHPGSVETNLGRHVPAEEMQKARDRAKASDSMFITLRKNPDQGASTTLVAALDPGLPCVEIEEVDVDVEAAKTDPQTISAEKKKKQIAKNIYFADCQIADTLCKTYARDVDAAEKLWEWTEGVVGEKFSWE</sequence>
<evidence type="ECO:0000313" key="4">
    <source>
        <dbReference type="EMBL" id="KKY27573.1"/>
    </source>
</evidence>
<dbReference type="EMBL" id="LCWF01000023">
    <property type="protein sequence ID" value="KKY27573.1"/>
    <property type="molecule type" value="Genomic_DNA"/>
</dbReference>
<keyword evidence="5" id="KW-1185">Reference proteome</keyword>
<keyword evidence="3" id="KW-0560">Oxidoreductase</keyword>
<comment type="similarity">
    <text evidence="1">Belongs to the short-chain dehydrogenases/reductases (SDR) family.</text>
</comment>
<dbReference type="PANTHER" id="PTHR24320">
    <property type="entry name" value="RETINOL DEHYDROGENASE"/>
    <property type="match status" value="1"/>
</dbReference>
<name>A0A0G2GWH9_PHACM</name>
<comment type="caution">
    <text evidence="4">The sequence shown here is derived from an EMBL/GenBank/DDBJ whole genome shotgun (WGS) entry which is preliminary data.</text>
</comment>
<accession>A0A0G2GWH9</accession>
<dbReference type="Pfam" id="PF00106">
    <property type="entry name" value="adh_short"/>
    <property type="match status" value="1"/>
</dbReference>
<reference evidence="4 5" key="2">
    <citation type="submission" date="2015-05" db="EMBL/GenBank/DDBJ databases">
        <authorList>
            <person name="Morales-Cruz A."/>
            <person name="Amrine K.C."/>
            <person name="Cantu D."/>
        </authorList>
    </citation>
    <scope>NUCLEOTIDE SEQUENCE [LARGE SCALE GENOMIC DNA]</scope>
    <source>
        <strain evidence="4">UCRPC4</strain>
    </source>
</reference>
<protein>
    <submittedName>
        <fullName evidence="4">Putative short-chain dehydrogenase</fullName>
    </submittedName>
</protein>
<evidence type="ECO:0000256" key="3">
    <source>
        <dbReference type="ARBA" id="ARBA00023002"/>
    </source>
</evidence>
<dbReference type="InterPro" id="IPR002347">
    <property type="entry name" value="SDR_fam"/>
</dbReference>
<gene>
    <name evidence="4" type="ORF">UCRPC4_g01015</name>
</gene>
<dbReference type="SUPFAM" id="SSF51735">
    <property type="entry name" value="NAD(P)-binding Rossmann-fold domains"/>
    <property type="match status" value="1"/>
</dbReference>
<proteinExistence type="inferred from homology"/>